<dbReference type="PANTHER" id="PTHR42928:SF5">
    <property type="entry name" value="BLR1237 PROTEIN"/>
    <property type="match status" value="1"/>
</dbReference>
<dbReference type="InterPro" id="IPR006311">
    <property type="entry name" value="TAT_signal"/>
</dbReference>
<comment type="similarity">
    <text evidence="1">Belongs to the UPF0065 (bug) family.</text>
</comment>
<dbReference type="PROSITE" id="PS51318">
    <property type="entry name" value="TAT"/>
    <property type="match status" value="1"/>
</dbReference>
<protein>
    <submittedName>
        <fullName evidence="2">Tripartite tricarboxylate transporter substrate binding protein</fullName>
    </submittedName>
</protein>
<dbReference type="Gene3D" id="3.40.190.10">
    <property type="entry name" value="Periplasmic binding protein-like II"/>
    <property type="match status" value="1"/>
</dbReference>
<comment type="caution">
    <text evidence="2">The sequence shown here is derived from an EMBL/GenBank/DDBJ whole genome shotgun (WGS) entry which is preliminary data.</text>
</comment>
<dbReference type="Proteomes" id="UP001169027">
    <property type="component" value="Unassembled WGS sequence"/>
</dbReference>
<organism evidence="2 3">
    <name type="scientific">Variovorax ginsengisoli</name>
    <dbReference type="NCBI Taxonomy" id="363844"/>
    <lineage>
        <taxon>Bacteria</taxon>
        <taxon>Pseudomonadati</taxon>
        <taxon>Pseudomonadota</taxon>
        <taxon>Betaproteobacteria</taxon>
        <taxon>Burkholderiales</taxon>
        <taxon>Comamonadaceae</taxon>
        <taxon>Variovorax</taxon>
    </lineage>
</organism>
<dbReference type="InterPro" id="IPR005064">
    <property type="entry name" value="BUG"/>
</dbReference>
<dbReference type="EMBL" id="JAUKVY010000053">
    <property type="protein sequence ID" value="MDO1537933.1"/>
    <property type="molecule type" value="Genomic_DNA"/>
</dbReference>
<proteinExistence type="inferred from homology"/>
<dbReference type="RefSeq" id="WP_301816346.1">
    <property type="nucleotide sequence ID" value="NZ_JAUJZH010000053.1"/>
</dbReference>
<evidence type="ECO:0000313" key="2">
    <source>
        <dbReference type="EMBL" id="MDO1537933.1"/>
    </source>
</evidence>
<evidence type="ECO:0000256" key="1">
    <source>
        <dbReference type="ARBA" id="ARBA00006987"/>
    </source>
</evidence>
<gene>
    <name evidence="2" type="ORF">Q2T77_37470</name>
</gene>
<keyword evidence="3" id="KW-1185">Reference proteome</keyword>
<dbReference type="InterPro" id="IPR042100">
    <property type="entry name" value="Bug_dom1"/>
</dbReference>
<dbReference type="PIRSF" id="PIRSF017082">
    <property type="entry name" value="YflP"/>
    <property type="match status" value="1"/>
</dbReference>
<accession>A0ABT8SHV2</accession>
<sequence length="331" mass="34354">MTLPVFRRVLTAGALLLAAASALAQTTAPAAAWPTKPVRIIHGFTSGGPVDNLARLLAAQFPEAFGQQAIVEGKPGAGGTIGANYVAKAEPDGYTLFLMASGHSAAPGLYKSLPFDAVSDFTMVSMVARSPFAIIAGPGSTAGSLQELVAAAKAQPGKIDYGSGGTGSGMHLAAVLFQARAGVQFTHVPYKGGSAPALAVMSGEVPIIFTSLAGMSSQIESGKVRPLALTSRTRFPGFPDIPTVAETVLPDFDVSAWYALAGPKNLPPAIVARLNQMVQATLRRPEIVQNLKLQAAEPWPTSAREAQAFLATDVARWTQVVKDENISPPPN</sequence>
<reference evidence="2" key="1">
    <citation type="submission" date="2023-06" db="EMBL/GenBank/DDBJ databases">
        <authorList>
            <person name="Jiang Y."/>
            <person name="Liu Q."/>
        </authorList>
    </citation>
    <scope>NUCLEOTIDE SEQUENCE</scope>
    <source>
        <strain evidence="2">CGMCC 1.12090</strain>
    </source>
</reference>
<dbReference type="CDD" id="cd13578">
    <property type="entry name" value="PBP2_Bug27"/>
    <property type="match status" value="1"/>
</dbReference>
<dbReference type="SUPFAM" id="SSF53850">
    <property type="entry name" value="Periplasmic binding protein-like II"/>
    <property type="match status" value="1"/>
</dbReference>
<evidence type="ECO:0000313" key="3">
    <source>
        <dbReference type="Proteomes" id="UP001169027"/>
    </source>
</evidence>
<dbReference type="Gene3D" id="3.40.190.150">
    <property type="entry name" value="Bordetella uptake gene, domain 1"/>
    <property type="match status" value="1"/>
</dbReference>
<dbReference type="Pfam" id="PF03401">
    <property type="entry name" value="TctC"/>
    <property type="match status" value="1"/>
</dbReference>
<name>A0ABT8SHV2_9BURK</name>
<dbReference type="PANTHER" id="PTHR42928">
    <property type="entry name" value="TRICARBOXYLATE-BINDING PROTEIN"/>
    <property type="match status" value="1"/>
</dbReference>